<evidence type="ECO:0000256" key="3">
    <source>
        <dbReference type="PROSITE-ProRule" id="PRU00339"/>
    </source>
</evidence>
<dbReference type="InterPro" id="IPR009003">
    <property type="entry name" value="Peptidase_S1_PA"/>
</dbReference>
<feature type="chain" id="PRO_5039344383" evidence="4">
    <location>
        <begin position="25"/>
        <end position="570"/>
    </location>
</feature>
<feature type="signal peptide" evidence="4">
    <location>
        <begin position="1"/>
        <end position="24"/>
    </location>
</feature>
<dbReference type="SUPFAM" id="SSF50494">
    <property type="entry name" value="Trypsin-like serine proteases"/>
    <property type="match status" value="1"/>
</dbReference>
<dbReference type="Pfam" id="PF14559">
    <property type="entry name" value="TPR_19"/>
    <property type="match status" value="1"/>
</dbReference>
<feature type="repeat" description="TPR" evidence="3">
    <location>
        <begin position="527"/>
        <end position="560"/>
    </location>
</feature>
<feature type="repeat" description="TPR" evidence="3">
    <location>
        <begin position="459"/>
        <end position="492"/>
    </location>
</feature>
<dbReference type="EMBL" id="DXBX01000016">
    <property type="protein sequence ID" value="HIZ32306.1"/>
    <property type="molecule type" value="Genomic_DNA"/>
</dbReference>
<dbReference type="Gene3D" id="2.40.10.120">
    <property type="match status" value="1"/>
</dbReference>
<keyword evidence="2 3" id="KW-0802">TPR repeat</keyword>
<dbReference type="Gene3D" id="1.25.40.10">
    <property type="entry name" value="Tetratricopeptide repeat domain"/>
    <property type="match status" value="2"/>
</dbReference>
<sequence length="570" mass="63525">MIDMRKMKLIMAMSLCLLAQWAMAQAPKWVEKAKQAVFSIVTYDKNDQILNTGNGFFVTEDGVALSDYTLFKGAQRAVAINSEGRQMPVVNIMGADDMYDVVKFRVGVEKKVTALPIATRQPAAGALVYLLPYSTQKGRTCTTGHLKSADKVEGNYLYYTLELPLKDKMISCPLTDAEGAVFGLAQKSSGQDTATICYAVDARYVMDQKISALSYNDETLRGIGIKKALPDTEEQALVFLYMASSQLSPEKYMEVLNDYIEQYPNSADGYMRRATQLLATSQDGASMKQAADDMDQALKVARQEEIVRFDRAKLIYNYMLTNPEKPYGDWSFDKALEEVRKAIALQALPVYVQLEGDILFAKQDYAGALAAYEQVNHSDLASPASYFSAAQTKEMMKAPATEILALMDSCVAHCPQPYTEAAGPYLLARAQALLNANQARKAMLDYDAYFKAMNGNVNAAFYYYREQAAMQARQYQRALDDLAKAIELAPNELLYRAELAVVNIRVGRSEEAVRILQEALKIEPNYAEAYRLMGQAYIQLKKKDEACECFAKAKELGDPNVDALIEKHCK</sequence>
<feature type="repeat" description="TPR" evidence="3">
    <location>
        <begin position="493"/>
        <end position="526"/>
    </location>
</feature>
<evidence type="ECO:0000313" key="5">
    <source>
        <dbReference type="EMBL" id="HIZ32306.1"/>
    </source>
</evidence>
<reference evidence="5" key="1">
    <citation type="journal article" date="2021" name="PeerJ">
        <title>Extensive microbial diversity within the chicken gut microbiome revealed by metagenomics and culture.</title>
        <authorList>
            <person name="Gilroy R."/>
            <person name="Ravi A."/>
            <person name="Getino M."/>
            <person name="Pursley I."/>
            <person name="Horton D.L."/>
            <person name="Alikhan N.F."/>
            <person name="Baker D."/>
            <person name="Gharbi K."/>
            <person name="Hall N."/>
            <person name="Watson M."/>
            <person name="Adriaenssens E.M."/>
            <person name="Foster-Nyarko E."/>
            <person name="Jarju S."/>
            <person name="Secka A."/>
            <person name="Antonio M."/>
            <person name="Oren A."/>
            <person name="Chaudhuri R.R."/>
            <person name="La Ragione R."/>
            <person name="Hildebrand F."/>
            <person name="Pallen M.J."/>
        </authorList>
    </citation>
    <scope>NUCLEOTIDE SEQUENCE</scope>
    <source>
        <strain evidence="5">ChiHjej9B8-1298</strain>
    </source>
</reference>
<organism evidence="5 6">
    <name type="scientific">Candidatus Bacteroides merdigallinarum</name>
    <dbReference type="NCBI Taxonomy" id="2838473"/>
    <lineage>
        <taxon>Bacteria</taxon>
        <taxon>Pseudomonadati</taxon>
        <taxon>Bacteroidota</taxon>
        <taxon>Bacteroidia</taxon>
        <taxon>Bacteroidales</taxon>
        <taxon>Bacteroidaceae</taxon>
        <taxon>Bacteroides</taxon>
    </lineage>
</organism>
<keyword evidence="4" id="KW-0732">Signal</keyword>
<dbReference type="Pfam" id="PF13365">
    <property type="entry name" value="Trypsin_2"/>
    <property type="match status" value="1"/>
</dbReference>
<dbReference type="SUPFAM" id="SSF48452">
    <property type="entry name" value="TPR-like"/>
    <property type="match status" value="1"/>
</dbReference>
<protein>
    <submittedName>
        <fullName evidence="5">Tetratricopeptide repeat protein</fullName>
    </submittedName>
</protein>
<dbReference type="InterPro" id="IPR050498">
    <property type="entry name" value="Ycf3"/>
</dbReference>
<accession>A0A9D2E7R7</accession>
<name>A0A9D2E7R7_9BACE</name>
<dbReference type="GO" id="GO:0009279">
    <property type="term" value="C:cell outer membrane"/>
    <property type="evidence" value="ECO:0007669"/>
    <property type="project" value="TreeGrafter"/>
</dbReference>
<dbReference type="PROSITE" id="PS50005">
    <property type="entry name" value="TPR"/>
    <property type="match status" value="3"/>
</dbReference>
<gene>
    <name evidence="5" type="ORF">H9814_01995</name>
</gene>
<dbReference type="PANTHER" id="PTHR44858">
    <property type="entry name" value="TETRATRICOPEPTIDE REPEAT PROTEIN 6"/>
    <property type="match status" value="1"/>
</dbReference>
<evidence type="ECO:0000256" key="4">
    <source>
        <dbReference type="SAM" id="SignalP"/>
    </source>
</evidence>
<reference evidence="5" key="2">
    <citation type="submission" date="2021-04" db="EMBL/GenBank/DDBJ databases">
        <authorList>
            <person name="Gilroy R."/>
        </authorList>
    </citation>
    <scope>NUCLEOTIDE SEQUENCE</scope>
    <source>
        <strain evidence="5">ChiHjej9B8-1298</strain>
    </source>
</reference>
<dbReference type="InterPro" id="IPR011990">
    <property type="entry name" value="TPR-like_helical_dom_sf"/>
</dbReference>
<comment type="caution">
    <text evidence="5">The sequence shown here is derived from an EMBL/GenBank/DDBJ whole genome shotgun (WGS) entry which is preliminary data.</text>
</comment>
<keyword evidence="1" id="KW-0677">Repeat</keyword>
<dbReference type="Proteomes" id="UP000824028">
    <property type="component" value="Unassembled WGS sequence"/>
</dbReference>
<dbReference type="PANTHER" id="PTHR44858:SF1">
    <property type="entry name" value="UDP-N-ACETYLGLUCOSAMINE--PEPTIDE N-ACETYLGLUCOSAMINYLTRANSFERASE SPINDLY-RELATED"/>
    <property type="match status" value="1"/>
</dbReference>
<evidence type="ECO:0000256" key="1">
    <source>
        <dbReference type="ARBA" id="ARBA00022737"/>
    </source>
</evidence>
<evidence type="ECO:0000313" key="6">
    <source>
        <dbReference type="Proteomes" id="UP000824028"/>
    </source>
</evidence>
<proteinExistence type="predicted"/>
<dbReference type="SMART" id="SM00028">
    <property type="entry name" value="TPR"/>
    <property type="match status" value="3"/>
</dbReference>
<evidence type="ECO:0000256" key="2">
    <source>
        <dbReference type="ARBA" id="ARBA00022803"/>
    </source>
</evidence>
<dbReference type="GO" id="GO:0046813">
    <property type="term" value="P:receptor-mediated virion attachment to host cell"/>
    <property type="evidence" value="ECO:0007669"/>
    <property type="project" value="TreeGrafter"/>
</dbReference>
<dbReference type="InterPro" id="IPR019734">
    <property type="entry name" value="TPR_rpt"/>
</dbReference>
<dbReference type="AlphaFoldDB" id="A0A9D2E7R7"/>